<accession>A0A9E8NI01</accession>
<keyword evidence="2" id="KW-1185">Reference proteome</keyword>
<organism evidence="1 2">
    <name type="scientific">Dyadobacter pollutisoli</name>
    <dbReference type="NCBI Taxonomy" id="2910158"/>
    <lineage>
        <taxon>Bacteria</taxon>
        <taxon>Pseudomonadati</taxon>
        <taxon>Bacteroidota</taxon>
        <taxon>Cytophagia</taxon>
        <taxon>Cytophagales</taxon>
        <taxon>Spirosomataceae</taxon>
        <taxon>Dyadobacter</taxon>
    </lineage>
</organism>
<dbReference type="Gene3D" id="2.60.120.560">
    <property type="entry name" value="Exo-inulinase, domain 1"/>
    <property type="match status" value="1"/>
</dbReference>
<evidence type="ECO:0000313" key="2">
    <source>
        <dbReference type="Proteomes" id="UP001164653"/>
    </source>
</evidence>
<reference evidence="1" key="1">
    <citation type="submission" date="2022-11" db="EMBL/GenBank/DDBJ databases">
        <title>Dyadobacter pollutisoli sp. nov., isolated from plastic dumped soil.</title>
        <authorList>
            <person name="Kim J.M."/>
            <person name="Kim K.R."/>
            <person name="Lee J.K."/>
            <person name="Hao L."/>
            <person name="Jeon C.O."/>
        </authorList>
    </citation>
    <scope>NUCLEOTIDE SEQUENCE</scope>
    <source>
        <strain evidence="1">U1</strain>
    </source>
</reference>
<proteinExistence type="predicted"/>
<gene>
    <name evidence="1" type="ORF">ON006_15565</name>
</gene>
<dbReference type="Proteomes" id="UP001164653">
    <property type="component" value="Chromosome"/>
</dbReference>
<sequence length="474" mass="53280">MKRLVQILFILIAIQSFGQKKKEVAATKKVDYSVSITPEKWEFQEGKVTFADYKGMKAMKLAPNSGQVVLKDVIFKDGTIEYDIEPVAPEFAESVYFHRKDLKEQEIVYLRLGSVGNKLGNGGIQYTPYFDGVNMWDMYSEYQAPAMARAGEWNHFKLIVSGKRLQVFLNNAQKPVLDIPELEGSMSEGSIAFEGSSYIANVQVKPNQVENLSPLALPDLTDHDGYYLRKWALTAPQNLPDGNELSTKTMPQPELFTDSIAAERRGLVNLTRKYGFSKDRRVVWLKTKIVAKEAVKTDLQLGFSDEVWVFLNNQMILVDKNLFSQNMKKYPDGRISVLNTSAQMNLRKGENDLLIGVSNDFYGWGIMARLESGEGIAETDNISSIARLAKEISTLELEPYAGTYSSTEMTFKLTFAKKGKVLSAQVSGQEPVEMQTLGNHSFAYRAGNVIFEFIPDSKKVILRQGGDSKVFVRE</sequence>
<evidence type="ECO:0000313" key="1">
    <source>
        <dbReference type="EMBL" id="WAC15352.1"/>
    </source>
</evidence>
<dbReference type="KEGG" id="dpf:ON006_15565"/>
<dbReference type="AlphaFoldDB" id="A0A9E8NI01"/>
<protein>
    <submittedName>
        <fullName evidence="1">DUF1080 domain-containing protein</fullName>
    </submittedName>
</protein>
<dbReference type="EMBL" id="CP112998">
    <property type="protein sequence ID" value="WAC15352.1"/>
    <property type="molecule type" value="Genomic_DNA"/>
</dbReference>
<name>A0A9E8NI01_9BACT</name>
<dbReference type="RefSeq" id="WP_244823005.1">
    <property type="nucleotide sequence ID" value="NZ_CP112998.1"/>
</dbReference>